<dbReference type="EMBL" id="FZPH01000009">
    <property type="protein sequence ID" value="SNT55937.1"/>
    <property type="molecule type" value="Genomic_DNA"/>
</dbReference>
<dbReference type="Proteomes" id="UP000198362">
    <property type="component" value="Unassembled WGS sequence"/>
</dbReference>
<evidence type="ECO:0008006" key="3">
    <source>
        <dbReference type="Google" id="ProtNLM"/>
    </source>
</evidence>
<gene>
    <name evidence="1" type="ORF">SAMN05421812_109294</name>
</gene>
<dbReference type="AlphaFoldDB" id="A0A239NM03"/>
<evidence type="ECO:0000313" key="1">
    <source>
        <dbReference type="EMBL" id="SNT55937.1"/>
    </source>
</evidence>
<accession>A0A239NM03</accession>
<sequence length="72" mass="7654">MTAREAVTVVVAPDGTVTAETHGIHGAECLDYIAVLEDLLDATTVSSAHTADYTRARATVETTETVHDVDRL</sequence>
<keyword evidence="2" id="KW-1185">Reference proteome</keyword>
<dbReference type="Pfam" id="PF11211">
    <property type="entry name" value="DUF2997"/>
    <property type="match status" value="1"/>
</dbReference>
<organism evidence="1 2">
    <name type="scientific">Asanoa hainanensis</name>
    <dbReference type="NCBI Taxonomy" id="560556"/>
    <lineage>
        <taxon>Bacteria</taxon>
        <taxon>Bacillati</taxon>
        <taxon>Actinomycetota</taxon>
        <taxon>Actinomycetes</taxon>
        <taxon>Micromonosporales</taxon>
        <taxon>Micromonosporaceae</taxon>
        <taxon>Asanoa</taxon>
    </lineage>
</organism>
<dbReference type="RefSeq" id="WP_089252194.1">
    <property type="nucleotide sequence ID" value="NZ_FZPH01000009.1"/>
</dbReference>
<protein>
    <recommendedName>
        <fullName evidence="3">DUF2997 domain-containing protein</fullName>
    </recommendedName>
</protein>
<evidence type="ECO:0000313" key="2">
    <source>
        <dbReference type="Proteomes" id="UP000198362"/>
    </source>
</evidence>
<name>A0A239NM03_9ACTN</name>
<proteinExistence type="predicted"/>
<dbReference type="InterPro" id="IPR021375">
    <property type="entry name" value="DUF2997"/>
</dbReference>
<reference evidence="1 2" key="1">
    <citation type="submission" date="2017-06" db="EMBL/GenBank/DDBJ databases">
        <authorList>
            <person name="Kim H.J."/>
            <person name="Triplett B.A."/>
        </authorList>
    </citation>
    <scope>NUCLEOTIDE SEQUENCE [LARGE SCALE GENOMIC DNA]</scope>
    <source>
        <strain evidence="1 2">CGMCC 4.5593</strain>
    </source>
</reference>
<dbReference type="OrthoDB" id="7067000at2"/>